<keyword evidence="3" id="KW-1185">Reference proteome</keyword>
<dbReference type="EMBL" id="AVOT02009303">
    <property type="protein sequence ID" value="MBW0487827.1"/>
    <property type="molecule type" value="Genomic_DNA"/>
</dbReference>
<name>A0A9Q3H1S8_9BASI</name>
<gene>
    <name evidence="2" type="ORF">O181_027542</name>
</gene>
<evidence type="ECO:0000313" key="2">
    <source>
        <dbReference type="EMBL" id="MBW0487827.1"/>
    </source>
</evidence>
<organism evidence="2 3">
    <name type="scientific">Austropuccinia psidii MF-1</name>
    <dbReference type="NCBI Taxonomy" id="1389203"/>
    <lineage>
        <taxon>Eukaryota</taxon>
        <taxon>Fungi</taxon>
        <taxon>Dikarya</taxon>
        <taxon>Basidiomycota</taxon>
        <taxon>Pucciniomycotina</taxon>
        <taxon>Pucciniomycetes</taxon>
        <taxon>Pucciniales</taxon>
        <taxon>Sphaerophragmiaceae</taxon>
        <taxon>Austropuccinia</taxon>
    </lineage>
</organism>
<accession>A0A9Q3H1S8</accession>
<reference evidence="2" key="1">
    <citation type="submission" date="2021-03" db="EMBL/GenBank/DDBJ databases">
        <title>Draft genome sequence of rust myrtle Austropuccinia psidii MF-1, a brazilian biotype.</title>
        <authorList>
            <person name="Quecine M.C."/>
            <person name="Pachon D.M.R."/>
            <person name="Bonatelli M.L."/>
            <person name="Correr F.H."/>
            <person name="Franceschini L.M."/>
            <person name="Leite T.F."/>
            <person name="Margarido G.R.A."/>
            <person name="Almeida C.A."/>
            <person name="Ferrarezi J.A."/>
            <person name="Labate C.A."/>
        </authorList>
    </citation>
    <scope>NUCLEOTIDE SEQUENCE</scope>
    <source>
        <strain evidence="2">MF-1</strain>
    </source>
</reference>
<dbReference type="Proteomes" id="UP000765509">
    <property type="component" value="Unassembled WGS sequence"/>
</dbReference>
<comment type="caution">
    <text evidence="2">The sequence shown here is derived from an EMBL/GenBank/DDBJ whole genome shotgun (WGS) entry which is preliminary data.</text>
</comment>
<feature type="signal peptide" evidence="1">
    <location>
        <begin position="1"/>
        <end position="21"/>
    </location>
</feature>
<evidence type="ECO:0000256" key="1">
    <source>
        <dbReference type="SAM" id="SignalP"/>
    </source>
</evidence>
<feature type="chain" id="PRO_5040345918" description="Secreted protein" evidence="1">
    <location>
        <begin position="22"/>
        <end position="166"/>
    </location>
</feature>
<sequence>MLKYNFLTIAIFSVCFLGVFTKSKPTTSKAGGGVQTTPQRCINGYIWTVDDKPRVNVDCEVEGSRYYSCPHANCTANNLPVDQGLYFTNCQTLGQPVQPVPFVWPTMFNVVNHDYKYLQVIEGYRSQTKDGNRTLLEDGVGCEWQGPDEQNALRPVCTSCVLEQTS</sequence>
<evidence type="ECO:0000313" key="3">
    <source>
        <dbReference type="Proteomes" id="UP000765509"/>
    </source>
</evidence>
<keyword evidence="1" id="KW-0732">Signal</keyword>
<proteinExistence type="predicted"/>
<protein>
    <recommendedName>
        <fullName evidence="4">Secreted protein</fullName>
    </recommendedName>
</protein>
<evidence type="ECO:0008006" key="4">
    <source>
        <dbReference type="Google" id="ProtNLM"/>
    </source>
</evidence>
<dbReference type="AlphaFoldDB" id="A0A9Q3H1S8"/>